<dbReference type="AlphaFoldDB" id="A0A023DYR4"/>
<gene>
    <name evidence="3" type="ORF">HE1_00255</name>
</gene>
<dbReference type="Proteomes" id="UP000024842">
    <property type="component" value="Unassembled WGS sequence"/>
</dbReference>
<protein>
    <submittedName>
        <fullName evidence="3">Uncharacterized protein</fullName>
    </submittedName>
</protein>
<feature type="signal peptide" evidence="2">
    <location>
        <begin position="1"/>
        <end position="23"/>
    </location>
</feature>
<feature type="chain" id="PRO_5001513463" evidence="2">
    <location>
        <begin position="24"/>
        <end position="263"/>
    </location>
</feature>
<keyword evidence="2" id="KW-0732">Signal</keyword>
<dbReference type="STRING" id="1427503.HE1_00255"/>
<keyword evidence="4" id="KW-1185">Reference proteome</keyword>
<evidence type="ECO:0000256" key="1">
    <source>
        <dbReference type="SAM" id="Coils"/>
    </source>
</evidence>
<organism evidence="3 4">
    <name type="scientific">Holospora elegans E1</name>
    <dbReference type="NCBI Taxonomy" id="1427503"/>
    <lineage>
        <taxon>Bacteria</taxon>
        <taxon>Pseudomonadati</taxon>
        <taxon>Pseudomonadota</taxon>
        <taxon>Alphaproteobacteria</taxon>
        <taxon>Holosporales</taxon>
        <taxon>Holosporaceae</taxon>
        <taxon>Holospora</taxon>
    </lineage>
</organism>
<keyword evidence="1" id="KW-0175">Coiled coil</keyword>
<proteinExistence type="predicted"/>
<dbReference type="EMBL" id="BAUP01000046">
    <property type="protein sequence ID" value="GAJ45937.1"/>
    <property type="molecule type" value="Genomic_DNA"/>
</dbReference>
<accession>A0A023DYR4</accession>
<reference evidence="3 4" key="1">
    <citation type="journal article" date="2014" name="FEMS Microbiol. Lett.">
        <title>Draft genome sequences of three Holospora species (Holospora obtusa, Holospora undulata, and Holospora elegans), endonuclear symbiotic bacteria of the ciliate Paramecium caudatum.</title>
        <authorList>
            <person name="Dohra H."/>
            <person name="Tanaka K."/>
            <person name="Suzuki T."/>
            <person name="Fujishima M."/>
            <person name="Suzuki H."/>
        </authorList>
    </citation>
    <scope>NUCLEOTIDE SEQUENCE [LARGE SCALE GENOMIC DNA]</scope>
    <source>
        <strain evidence="3 4">E1</strain>
    </source>
</reference>
<sequence length="263" mass="30414" precursor="true">MNKIYGIFLCMLVLASINSGLYAEGEEKNDWISKVVKEQVPQDAKNIEAIYEKISAALKGIKDPVSQENSGQEEQRAKDFFKGVKWDSVTEEELNKKVKEFLGEKKEEIIPEKKEEIIPEKKEEIIPEKKDEKNPEKKDDIEDIKNKIKDLEKENSVKKNTLLEEEKVIKDIVQSIKKKVAKSKIQALRDKVENIVSEVTKEMAEKIQEKISPLMFETVKKININEFHTALEKEIFLEVKKLVVDNQQKLDQEIGSIDQNSAW</sequence>
<dbReference type="RefSeq" id="WP_035543882.1">
    <property type="nucleotide sequence ID" value="NZ_BAUP01000046.1"/>
</dbReference>
<evidence type="ECO:0000256" key="2">
    <source>
        <dbReference type="SAM" id="SignalP"/>
    </source>
</evidence>
<comment type="caution">
    <text evidence="3">The sequence shown here is derived from an EMBL/GenBank/DDBJ whole genome shotgun (WGS) entry which is preliminary data.</text>
</comment>
<name>A0A023DYR4_9PROT</name>
<feature type="coiled-coil region" evidence="1">
    <location>
        <begin position="134"/>
        <end position="209"/>
    </location>
</feature>
<evidence type="ECO:0000313" key="4">
    <source>
        <dbReference type="Proteomes" id="UP000024842"/>
    </source>
</evidence>
<evidence type="ECO:0000313" key="3">
    <source>
        <dbReference type="EMBL" id="GAJ45937.1"/>
    </source>
</evidence>